<organism evidence="3">
    <name type="scientific">Panicum hallii</name>
    <dbReference type="NCBI Taxonomy" id="206008"/>
    <lineage>
        <taxon>Eukaryota</taxon>
        <taxon>Viridiplantae</taxon>
        <taxon>Streptophyta</taxon>
        <taxon>Embryophyta</taxon>
        <taxon>Tracheophyta</taxon>
        <taxon>Spermatophyta</taxon>
        <taxon>Magnoliopsida</taxon>
        <taxon>Liliopsida</taxon>
        <taxon>Poales</taxon>
        <taxon>Poaceae</taxon>
        <taxon>PACMAD clade</taxon>
        <taxon>Panicoideae</taxon>
        <taxon>Panicodae</taxon>
        <taxon>Paniceae</taxon>
        <taxon>Panicinae</taxon>
        <taxon>Panicum</taxon>
        <taxon>Panicum sect. Panicum</taxon>
    </lineage>
</organism>
<feature type="domain" description="NB-ARC" evidence="2">
    <location>
        <begin position="201"/>
        <end position="358"/>
    </location>
</feature>
<accession>A0A2S3IT02</accession>
<evidence type="ECO:0000259" key="2">
    <source>
        <dbReference type="Pfam" id="PF00931"/>
    </source>
</evidence>
<evidence type="ECO:0000256" key="1">
    <source>
        <dbReference type="SAM" id="MobiDB-lite"/>
    </source>
</evidence>
<reference evidence="3" key="1">
    <citation type="submission" date="2018-04" db="EMBL/GenBank/DDBJ databases">
        <title>WGS assembly of Panicum hallii.</title>
        <authorList>
            <person name="Lovell J."/>
            <person name="Jenkins J."/>
            <person name="Lowry D."/>
            <person name="Mamidi S."/>
            <person name="Sreedasyam A."/>
            <person name="Weng X."/>
            <person name="Barry K."/>
            <person name="Bonette J."/>
            <person name="Campitelli B."/>
            <person name="Daum C."/>
            <person name="Gordon S."/>
            <person name="Gould B."/>
            <person name="Lipzen A."/>
            <person name="Macqueen A."/>
            <person name="Palacio-Mejia J."/>
            <person name="Plott C."/>
            <person name="Shakirov E."/>
            <person name="Shu S."/>
            <person name="Yoshinaga Y."/>
            <person name="Zane M."/>
            <person name="Rokhsar D."/>
            <person name="Grimwood J."/>
            <person name="Schmutz J."/>
            <person name="Juenger T."/>
        </authorList>
    </citation>
    <scope>NUCLEOTIDE SEQUENCE [LARGE SCALE GENOMIC DNA]</scope>
    <source>
        <strain evidence="3">FIL2</strain>
    </source>
</reference>
<dbReference type="Gramene" id="PAN50921">
    <property type="protein sequence ID" value="PAN50921"/>
    <property type="gene ID" value="PAHAL_9G556900"/>
</dbReference>
<dbReference type="PANTHER" id="PTHR33377:SF115">
    <property type="entry name" value="OS05G0533301 PROTEIN"/>
    <property type="match status" value="1"/>
</dbReference>
<dbReference type="EMBL" id="CM008054">
    <property type="protein sequence ID" value="PAN50921.1"/>
    <property type="molecule type" value="Genomic_DNA"/>
</dbReference>
<proteinExistence type="predicted"/>
<dbReference type="Pfam" id="PF00931">
    <property type="entry name" value="NB-ARC"/>
    <property type="match status" value="1"/>
</dbReference>
<sequence>MEMLYSAVLNELVSRSVSFLLAKRRERTAATAQEELLLQRLRGLLLRSCTVVEEAERRLVTNNRATMLRHLTALRNETFRGYYVLDGVRCRAASGGGGDGRVRNGDGGGQEEEEQASRRAFVLSRFNPAKRARVPSGDPEDSRARALRLRELQQAVRSLEAMIGDMMEFVVFLTSHYPPVHRQPYSAHLFVDKCMFARHMEKEKVLEFLLQVEPPGAARLGVLPIVGPAHIGKSTLVEHVCYDERVRNHFSLILFYRQNNLMNETVASFRDKCAIKHQTDNKASGQRLLIVIELLEDADEDTWNRLYSSERSMAQGSRMIVTSRSEKIVRFGTTDALRLKCLSTEAYWYFFKMTVFGSDDPGQHPKLASLAMEMASLMQGSFLFANIGAVVLRDHFDTQSWSRAVTRIRQYLQKNVSLFGEYTDDIKDKNHPRFTWSLIKQKPDRYCMLYDIYERASQEEVPEIPYSDMLDGCAQPNGTYEILFWKSRIPPYLNYVCKCEIRDM</sequence>
<gene>
    <name evidence="3" type="ORF">PAHAL_9G556900</name>
</gene>
<evidence type="ECO:0000313" key="3">
    <source>
        <dbReference type="EMBL" id="PAN50921.1"/>
    </source>
</evidence>
<dbReference type="InterPro" id="IPR027417">
    <property type="entry name" value="P-loop_NTPase"/>
</dbReference>
<dbReference type="SUPFAM" id="SSF52540">
    <property type="entry name" value="P-loop containing nucleoside triphosphate hydrolases"/>
    <property type="match status" value="1"/>
</dbReference>
<dbReference type="GO" id="GO:0043531">
    <property type="term" value="F:ADP binding"/>
    <property type="evidence" value="ECO:0007669"/>
    <property type="project" value="InterPro"/>
</dbReference>
<dbReference type="InterPro" id="IPR002182">
    <property type="entry name" value="NB-ARC"/>
</dbReference>
<dbReference type="Proteomes" id="UP000243499">
    <property type="component" value="Chromosome 9"/>
</dbReference>
<dbReference type="PANTHER" id="PTHR33377">
    <property type="entry name" value="OS10G0134700 PROTEIN-RELATED"/>
    <property type="match status" value="1"/>
</dbReference>
<dbReference type="AlphaFoldDB" id="A0A2S3IT02"/>
<protein>
    <recommendedName>
        <fullName evidence="2">NB-ARC domain-containing protein</fullName>
    </recommendedName>
</protein>
<feature type="region of interest" description="Disordered" evidence="1">
    <location>
        <begin position="93"/>
        <end position="114"/>
    </location>
</feature>
<name>A0A2S3IT02_9POAL</name>
<dbReference type="Gene3D" id="3.40.50.300">
    <property type="entry name" value="P-loop containing nucleotide triphosphate hydrolases"/>
    <property type="match status" value="1"/>
</dbReference>